<dbReference type="AlphaFoldDB" id="K6A5K6"/>
<dbReference type="InterPro" id="IPR013249">
    <property type="entry name" value="RNA_pol_sigma70_r4_t2"/>
</dbReference>
<dbReference type="Pfam" id="PF04542">
    <property type="entry name" value="Sigma70_r2"/>
    <property type="match status" value="1"/>
</dbReference>
<dbReference type="NCBIfam" id="TIGR02937">
    <property type="entry name" value="sigma70-ECF"/>
    <property type="match status" value="1"/>
</dbReference>
<dbReference type="InterPro" id="IPR036388">
    <property type="entry name" value="WH-like_DNA-bd_sf"/>
</dbReference>
<dbReference type="Proteomes" id="UP000006330">
    <property type="component" value="Unassembled WGS sequence"/>
</dbReference>
<evidence type="ECO:0000256" key="4">
    <source>
        <dbReference type="ARBA" id="ARBA00023163"/>
    </source>
</evidence>
<evidence type="ECO:0000313" key="6">
    <source>
        <dbReference type="EMBL" id="EKN19001.1"/>
    </source>
</evidence>
<reference evidence="6 7" key="1">
    <citation type="submission" date="2012-02" db="EMBL/GenBank/DDBJ databases">
        <title>The Genome Sequence of Parabacteroides goldsteinii CL02T12C30.</title>
        <authorList>
            <consortium name="The Broad Institute Genome Sequencing Platform"/>
            <person name="Earl A."/>
            <person name="Ward D."/>
            <person name="Feldgarden M."/>
            <person name="Gevers D."/>
            <person name="Zitomersky N.L."/>
            <person name="Coyne M.J."/>
            <person name="Comstock L.E."/>
            <person name="Young S.K."/>
            <person name="Zeng Q."/>
            <person name="Gargeya S."/>
            <person name="Fitzgerald M."/>
            <person name="Haas B."/>
            <person name="Abouelleil A."/>
            <person name="Alvarado L."/>
            <person name="Arachchi H.M."/>
            <person name="Berlin A."/>
            <person name="Chapman S.B."/>
            <person name="Gearin G."/>
            <person name="Goldberg J."/>
            <person name="Griggs A."/>
            <person name="Gujja S."/>
            <person name="Hansen M."/>
            <person name="Heiman D."/>
            <person name="Howarth C."/>
            <person name="Larimer J."/>
            <person name="Lui A."/>
            <person name="MacDonald P.J.P."/>
            <person name="McCowen C."/>
            <person name="Montmayeur A."/>
            <person name="Murphy C."/>
            <person name="Neiman D."/>
            <person name="Pearson M."/>
            <person name="Priest M."/>
            <person name="Roberts A."/>
            <person name="Saif S."/>
            <person name="Shea T."/>
            <person name="Sisk P."/>
            <person name="Stolte C."/>
            <person name="Sykes S."/>
            <person name="Wortman J."/>
            <person name="Nusbaum C."/>
            <person name="Birren B."/>
        </authorList>
    </citation>
    <scope>NUCLEOTIDE SEQUENCE [LARGE SCALE GENOMIC DNA]</scope>
    <source>
        <strain evidence="6 7">CL02T12C30</strain>
    </source>
</reference>
<dbReference type="InterPro" id="IPR013325">
    <property type="entry name" value="RNA_pol_sigma_r2"/>
</dbReference>
<dbReference type="InterPro" id="IPR013324">
    <property type="entry name" value="RNA_pol_sigma_r3/r4-like"/>
</dbReference>
<dbReference type="Gene3D" id="1.10.10.10">
    <property type="entry name" value="Winged helix-like DNA-binding domain superfamily/Winged helix DNA-binding domain"/>
    <property type="match status" value="1"/>
</dbReference>
<keyword evidence="2" id="KW-0805">Transcription regulation</keyword>
<dbReference type="InterPro" id="IPR039425">
    <property type="entry name" value="RNA_pol_sigma-70-like"/>
</dbReference>
<name>K6A5K6_9BACT</name>
<evidence type="ECO:0000256" key="1">
    <source>
        <dbReference type="ARBA" id="ARBA00010641"/>
    </source>
</evidence>
<dbReference type="SMART" id="SM00421">
    <property type="entry name" value="HTH_LUXR"/>
    <property type="match status" value="1"/>
</dbReference>
<dbReference type="SUPFAM" id="SSF88946">
    <property type="entry name" value="Sigma2 domain of RNA polymerase sigma factors"/>
    <property type="match status" value="1"/>
</dbReference>
<dbReference type="InterPro" id="IPR014284">
    <property type="entry name" value="RNA_pol_sigma-70_dom"/>
</dbReference>
<sequence>MPVLPENLQMDIVNLHIQNDKKSDFSRVYSIYFPKLVRFAREFVLSTEDAENIIQDIFIYLWERQELLNTLTNLNAFLFTLVKNKCIDQLRQQKLLERRKEEFKTVFDKEIQLKIYALQQFDENALSNEDIEIILNNAINSLPEKCREVFILSRMEGLKNREIAEKLNISAKTVENQMTTAIRKLRVELKDYLPLFIFII</sequence>
<dbReference type="NCBIfam" id="TIGR02985">
    <property type="entry name" value="Sig70_bacteroi1"/>
    <property type="match status" value="1"/>
</dbReference>
<organism evidence="6 7">
    <name type="scientific">Parabacteroides goldsteinii CL02T12C30</name>
    <dbReference type="NCBI Taxonomy" id="999418"/>
    <lineage>
        <taxon>Bacteria</taxon>
        <taxon>Pseudomonadati</taxon>
        <taxon>Bacteroidota</taxon>
        <taxon>Bacteroidia</taxon>
        <taxon>Bacteroidales</taxon>
        <taxon>Tannerellaceae</taxon>
        <taxon>Parabacteroides</taxon>
    </lineage>
</organism>
<keyword evidence="3" id="KW-0731">Sigma factor</keyword>
<evidence type="ECO:0000256" key="3">
    <source>
        <dbReference type="ARBA" id="ARBA00023082"/>
    </source>
</evidence>
<comment type="similarity">
    <text evidence="1">Belongs to the sigma-70 factor family. ECF subfamily.</text>
</comment>
<dbReference type="InterPro" id="IPR000792">
    <property type="entry name" value="Tscrpt_reg_LuxR_C"/>
</dbReference>
<dbReference type="Gene3D" id="1.10.1740.10">
    <property type="match status" value="1"/>
</dbReference>
<dbReference type="GO" id="GO:0006352">
    <property type="term" value="P:DNA-templated transcription initiation"/>
    <property type="evidence" value="ECO:0007669"/>
    <property type="project" value="InterPro"/>
</dbReference>
<feature type="domain" description="HTH luxR-type" evidence="5">
    <location>
        <begin position="139"/>
        <end position="197"/>
    </location>
</feature>
<protein>
    <submittedName>
        <fullName evidence="6">RNA polymerase sigma-70 factor, expansion family 1</fullName>
    </submittedName>
</protein>
<dbReference type="Pfam" id="PF08281">
    <property type="entry name" value="Sigma70_r4_2"/>
    <property type="match status" value="1"/>
</dbReference>
<evidence type="ECO:0000259" key="5">
    <source>
        <dbReference type="SMART" id="SM00421"/>
    </source>
</evidence>
<dbReference type="CDD" id="cd06171">
    <property type="entry name" value="Sigma70_r4"/>
    <property type="match status" value="1"/>
</dbReference>
<evidence type="ECO:0000313" key="7">
    <source>
        <dbReference type="Proteomes" id="UP000006330"/>
    </source>
</evidence>
<dbReference type="GO" id="GO:0016987">
    <property type="term" value="F:sigma factor activity"/>
    <property type="evidence" value="ECO:0007669"/>
    <property type="project" value="UniProtKB-KW"/>
</dbReference>
<dbReference type="PANTHER" id="PTHR43133:SF46">
    <property type="entry name" value="RNA POLYMERASE SIGMA-70 FACTOR ECF SUBFAMILY"/>
    <property type="match status" value="1"/>
</dbReference>
<dbReference type="EMBL" id="AGZO01000009">
    <property type="protein sequence ID" value="EKN19001.1"/>
    <property type="molecule type" value="Genomic_DNA"/>
</dbReference>
<gene>
    <name evidence="6" type="ORF">HMPREF1076_00838</name>
</gene>
<dbReference type="PRINTS" id="PR00038">
    <property type="entry name" value="HTHLUXR"/>
</dbReference>
<dbReference type="HOGENOM" id="CLU_047691_4_0_10"/>
<accession>K6A5K6</accession>
<keyword evidence="4" id="KW-0804">Transcription</keyword>
<dbReference type="InterPro" id="IPR007627">
    <property type="entry name" value="RNA_pol_sigma70_r2"/>
</dbReference>
<dbReference type="PANTHER" id="PTHR43133">
    <property type="entry name" value="RNA POLYMERASE ECF-TYPE SIGMA FACTO"/>
    <property type="match status" value="1"/>
</dbReference>
<evidence type="ECO:0000256" key="2">
    <source>
        <dbReference type="ARBA" id="ARBA00023015"/>
    </source>
</evidence>
<dbReference type="InterPro" id="IPR014327">
    <property type="entry name" value="RNA_pol_sigma70_bacteroid"/>
</dbReference>
<comment type="caution">
    <text evidence="6">The sequence shown here is derived from an EMBL/GenBank/DDBJ whole genome shotgun (WGS) entry which is preliminary data.</text>
</comment>
<dbReference type="SUPFAM" id="SSF88659">
    <property type="entry name" value="Sigma3 and sigma4 domains of RNA polymerase sigma factors"/>
    <property type="match status" value="1"/>
</dbReference>
<proteinExistence type="inferred from homology"/>
<dbReference type="PATRIC" id="fig|999418.3.peg.851"/>
<dbReference type="GO" id="GO:0003677">
    <property type="term" value="F:DNA binding"/>
    <property type="evidence" value="ECO:0007669"/>
    <property type="project" value="InterPro"/>
</dbReference>